<feature type="domain" description="HTH merR-type" evidence="6">
    <location>
        <begin position="1"/>
        <end position="70"/>
    </location>
</feature>
<dbReference type="Pfam" id="PF13411">
    <property type="entry name" value="MerR_1"/>
    <property type="match status" value="1"/>
</dbReference>
<protein>
    <submittedName>
        <fullName evidence="7">MerR family transcriptional regulator</fullName>
    </submittedName>
</protein>
<dbReference type="RefSeq" id="WP_160336250.1">
    <property type="nucleotide sequence ID" value="NZ_CALPCR010000003.1"/>
</dbReference>
<keyword evidence="1" id="KW-0678">Repressor</keyword>
<evidence type="ECO:0000256" key="1">
    <source>
        <dbReference type="ARBA" id="ARBA00022491"/>
    </source>
</evidence>
<dbReference type="Gene3D" id="1.10.1660.10">
    <property type="match status" value="1"/>
</dbReference>
<keyword evidence="8" id="KW-1185">Reference proteome</keyword>
<accession>A0A6L6YJC2</accession>
<dbReference type="PANTHER" id="PTHR30204:SF69">
    <property type="entry name" value="MERR-FAMILY TRANSCRIPTIONAL REGULATOR"/>
    <property type="match status" value="1"/>
</dbReference>
<keyword evidence="3" id="KW-0238">DNA-binding</keyword>
<dbReference type="InterPro" id="IPR000551">
    <property type="entry name" value="MerR-type_HTH_dom"/>
</dbReference>
<dbReference type="PRINTS" id="PR00040">
    <property type="entry name" value="HTHMERR"/>
</dbReference>
<keyword evidence="2" id="KW-0805">Transcription regulation</keyword>
<evidence type="ECO:0000256" key="3">
    <source>
        <dbReference type="ARBA" id="ARBA00023125"/>
    </source>
</evidence>
<evidence type="ECO:0000256" key="5">
    <source>
        <dbReference type="SAM" id="Coils"/>
    </source>
</evidence>
<reference evidence="7 8" key="1">
    <citation type="submission" date="2019-12" db="EMBL/GenBank/DDBJ databases">
        <title>Microbes associate with the intestines of laboratory mice.</title>
        <authorList>
            <person name="Navarre W."/>
            <person name="Wong E."/>
        </authorList>
    </citation>
    <scope>NUCLEOTIDE SEQUENCE [LARGE SCALE GENOMIC DNA]</scope>
    <source>
        <strain evidence="7 8">NM82_D38</strain>
    </source>
</reference>
<dbReference type="EMBL" id="WSRP01000050">
    <property type="protein sequence ID" value="MVX57835.1"/>
    <property type="molecule type" value="Genomic_DNA"/>
</dbReference>
<gene>
    <name evidence="7" type="ORF">E5987_11635</name>
</gene>
<dbReference type="GO" id="GO:0003677">
    <property type="term" value="F:DNA binding"/>
    <property type="evidence" value="ECO:0007669"/>
    <property type="project" value="UniProtKB-KW"/>
</dbReference>
<evidence type="ECO:0000259" key="6">
    <source>
        <dbReference type="PROSITE" id="PS50937"/>
    </source>
</evidence>
<dbReference type="SMART" id="SM00422">
    <property type="entry name" value="HTH_MERR"/>
    <property type="match status" value="1"/>
</dbReference>
<dbReference type="GO" id="GO:0003700">
    <property type="term" value="F:DNA-binding transcription factor activity"/>
    <property type="evidence" value="ECO:0007669"/>
    <property type="project" value="InterPro"/>
</dbReference>
<dbReference type="InterPro" id="IPR047057">
    <property type="entry name" value="MerR_fam"/>
</dbReference>
<feature type="coiled-coil region" evidence="5">
    <location>
        <begin position="69"/>
        <end position="106"/>
    </location>
</feature>
<dbReference type="PROSITE" id="PS50937">
    <property type="entry name" value="HTH_MERR_2"/>
    <property type="match status" value="1"/>
</dbReference>
<dbReference type="PANTHER" id="PTHR30204">
    <property type="entry name" value="REDOX-CYCLING DRUG-SENSING TRANSCRIPTIONAL ACTIVATOR SOXR"/>
    <property type="match status" value="1"/>
</dbReference>
<dbReference type="Proteomes" id="UP000472580">
    <property type="component" value="Unassembled WGS sequence"/>
</dbReference>
<keyword evidence="4" id="KW-0804">Transcription</keyword>
<proteinExistence type="predicted"/>
<evidence type="ECO:0000313" key="8">
    <source>
        <dbReference type="Proteomes" id="UP000472580"/>
    </source>
</evidence>
<dbReference type="SUPFAM" id="SSF46955">
    <property type="entry name" value="Putative DNA-binding domain"/>
    <property type="match status" value="1"/>
</dbReference>
<dbReference type="OrthoDB" id="9808480at2"/>
<evidence type="ECO:0000313" key="7">
    <source>
        <dbReference type="EMBL" id="MVX57835.1"/>
    </source>
</evidence>
<comment type="caution">
    <text evidence="7">The sequence shown here is derived from an EMBL/GenBank/DDBJ whole genome shotgun (WGS) entry which is preliminary data.</text>
</comment>
<evidence type="ECO:0000256" key="2">
    <source>
        <dbReference type="ARBA" id="ARBA00023015"/>
    </source>
</evidence>
<dbReference type="AlphaFoldDB" id="A0A6L6YJC2"/>
<name>A0A6L6YJC2_9BURK</name>
<sequence length="268" mass="30661">MLTVKKLAQSVGVSDDLIRHYTECGLLNPVVNTENHYRFYDEEDFLCLSTARSVKNLGFSLSEVKDYLEDSAQERIDKLRLKKQGIEENIEELIKLKNRIEEVENYLSLTKLCNGTVKDVRRDSIHSIYTYSASKIKAPDPRIVKSFSELFPYTHISIKIPLEELNDPNFQDVYSVQLGLGLIAKYARGFNADTAPPVESIPEGRFLIIYLKTRDILSLSPEEIRPLLNKAKELGKSFTHQSSGRLLAMERDEKGFLYSILIRVRIGD</sequence>
<evidence type="ECO:0000256" key="4">
    <source>
        <dbReference type="ARBA" id="ARBA00023163"/>
    </source>
</evidence>
<dbReference type="InterPro" id="IPR009061">
    <property type="entry name" value="DNA-bd_dom_put_sf"/>
</dbReference>
<organism evidence="7 8">
    <name type="scientific">Parasutterella muris</name>
    <dbReference type="NCBI Taxonomy" id="2565572"/>
    <lineage>
        <taxon>Bacteria</taxon>
        <taxon>Pseudomonadati</taxon>
        <taxon>Pseudomonadota</taxon>
        <taxon>Betaproteobacteria</taxon>
        <taxon>Burkholderiales</taxon>
        <taxon>Sutterellaceae</taxon>
        <taxon>Parasutterella</taxon>
    </lineage>
</organism>
<keyword evidence="5" id="KW-0175">Coiled coil</keyword>